<evidence type="ECO:0000313" key="1">
    <source>
        <dbReference type="EMBL" id="SVA75987.1"/>
    </source>
</evidence>
<proteinExistence type="predicted"/>
<evidence type="ECO:0008006" key="2">
    <source>
        <dbReference type="Google" id="ProtNLM"/>
    </source>
</evidence>
<reference evidence="1" key="1">
    <citation type="submission" date="2018-05" db="EMBL/GenBank/DDBJ databases">
        <authorList>
            <person name="Lanie J.A."/>
            <person name="Ng W.-L."/>
            <person name="Kazmierczak K.M."/>
            <person name="Andrzejewski T.M."/>
            <person name="Davidsen T.M."/>
            <person name="Wayne K.J."/>
            <person name="Tettelin H."/>
            <person name="Glass J.I."/>
            <person name="Rusch D."/>
            <person name="Podicherti R."/>
            <person name="Tsui H.-C.T."/>
            <person name="Winkler M.E."/>
        </authorList>
    </citation>
    <scope>NUCLEOTIDE SEQUENCE</scope>
</reference>
<sequence length="221" mass="25628">MKILLSIILLSLSTLSLADDQEKNNMMMFSMFTNPAGQDMKEMEAFLLRSANDNEERGYNRCGVYKHRRVGSSRSAYIYCYFNDYNQWAKIEDIRDSEGGTAVNKQMFSDHTDHLLSIAESNLKPNPKYALLVRTTFGPYLTGNERSQKAKQFFDYYENSFGGCNLMEHLWGPEIGYYTVCGFENYKEFAKAMEIFNQSDILEQKLDILEHSDEILIRVDN</sequence>
<protein>
    <recommendedName>
        <fullName evidence="2">DUF1330 domain-containing protein</fullName>
    </recommendedName>
</protein>
<gene>
    <name evidence="1" type="ORF">METZ01_LOCUS128841</name>
</gene>
<accession>A0A381YHT2</accession>
<name>A0A381YHT2_9ZZZZ</name>
<dbReference type="EMBL" id="UINC01018154">
    <property type="protein sequence ID" value="SVA75987.1"/>
    <property type="molecule type" value="Genomic_DNA"/>
</dbReference>
<dbReference type="AlphaFoldDB" id="A0A381YHT2"/>
<organism evidence="1">
    <name type="scientific">marine metagenome</name>
    <dbReference type="NCBI Taxonomy" id="408172"/>
    <lineage>
        <taxon>unclassified sequences</taxon>
        <taxon>metagenomes</taxon>
        <taxon>ecological metagenomes</taxon>
    </lineage>
</organism>